<dbReference type="InterPro" id="IPR027417">
    <property type="entry name" value="P-loop_NTPase"/>
</dbReference>
<dbReference type="InterPro" id="IPR003439">
    <property type="entry name" value="ABC_transporter-like_ATP-bd"/>
</dbReference>
<dbReference type="STRING" id="38323.BM1374165_01361"/>
<proteinExistence type="inferred from homology"/>
<keyword evidence="6" id="KW-0547">Nucleotide-binding</keyword>
<evidence type="ECO:0000313" key="12">
    <source>
        <dbReference type="EMBL" id="CDO47344.1"/>
    </source>
</evidence>
<dbReference type="SMART" id="SM00382">
    <property type="entry name" value="AAA"/>
    <property type="match status" value="1"/>
</dbReference>
<keyword evidence="3" id="KW-0813">Transport</keyword>
<evidence type="ECO:0000256" key="7">
    <source>
        <dbReference type="ARBA" id="ARBA00022840"/>
    </source>
</evidence>
<dbReference type="Pfam" id="PF00005">
    <property type="entry name" value="ABC_tran"/>
    <property type="match status" value="1"/>
</dbReference>
<comment type="subcellular location">
    <subcellularLocation>
        <location evidence="1">Cell membrane</location>
        <topology evidence="1">Peripheral membrane protein</topology>
    </subcellularLocation>
</comment>
<dbReference type="PROSITE" id="PS50893">
    <property type="entry name" value="ABC_TRANSPORTER_2"/>
    <property type="match status" value="1"/>
</dbReference>
<name>X5MGE3_BARHN</name>
<sequence length="232" mass="26651">MPSSSKGGIIALIGPNDSGKSILLMLIRRLLPRHKGTIHINNFDIDKTPHDLLVQKLSILRQNNPLSFHLIVYDLISFGRYLYSKGWYNKEDKQFIDSVIRYLGLQDLKDYFLDELSGGQRQRAFIAMIICQDTDYLLLDEPLNNLDIKHAVCMMKQLRRIADELKKTILVIMHDINFASSYSDMIVAMKNGKAAYCGTPKEIIQPKLLKDIYDVDIQVKTINDVPIALHYR</sequence>
<evidence type="ECO:0000313" key="13">
    <source>
        <dbReference type="Proteomes" id="UP000019801"/>
    </source>
</evidence>
<dbReference type="SUPFAM" id="SSF52540">
    <property type="entry name" value="P-loop containing nucleoside triphosphate hydrolases"/>
    <property type="match status" value="1"/>
</dbReference>
<keyword evidence="8" id="KW-0408">Iron</keyword>
<protein>
    <submittedName>
        <fullName evidence="12">Iron compound ABC transporter, ATP-binding protein</fullName>
    </submittedName>
</protein>
<dbReference type="Proteomes" id="UP000019801">
    <property type="component" value="Chromosome I"/>
</dbReference>
<evidence type="ECO:0000256" key="4">
    <source>
        <dbReference type="ARBA" id="ARBA00022475"/>
    </source>
</evidence>
<feature type="domain" description="ABC transporter" evidence="11">
    <location>
        <begin position="1"/>
        <end position="216"/>
    </location>
</feature>
<keyword evidence="4" id="KW-1003">Cell membrane</keyword>
<gene>
    <name evidence="12" type="primary">ceuD</name>
    <name evidence="12" type="ORF">BM1374165_01361</name>
</gene>
<accession>X5MGE3</accession>
<evidence type="ECO:0000256" key="10">
    <source>
        <dbReference type="ARBA" id="ARBA00023136"/>
    </source>
</evidence>
<evidence type="ECO:0000256" key="1">
    <source>
        <dbReference type="ARBA" id="ARBA00004202"/>
    </source>
</evidence>
<dbReference type="PATRIC" id="fig|38323.4.peg.1453"/>
<dbReference type="GO" id="GO:0005886">
    <property type="term" value="C:plasma membrane"/>
    <property type="evidence" value="ECO:0007669"/>
    <property type="project" value="UniProtKB-SubCell"/>
</dbReference>
<dbReference type="PANTHER" id="PTHR42771">
    <property type="entry name" value="IRON(3+)-HYDROXAMATE IMPORT ATP-BINDING PROTEIN FHUC"/>
    <property type="match status" value="1"/>
</dbReference>
<evidence type="ECO:0000256" key="6">
    <source>
        <dbReference type="ARBA" id="ARBA00022741"/>
    </source>
</evidence>
<evidence type="ECO:0000256" key="2">
    <source>
        <dbReference type="ARBA" id="ARBA00005417"/>
    </source>
</evidence>
<evidence type="ECO:0000256" key="9">
    <source>
        <dbReference type="ARBA" id="ARBA00023065"/>
    </source>
</evidence>
<dbReference type="EMBL" id="HG969191">
    <property type="protein sequence ID" value="CDO47344.1"/>
    <property type="molecule type" value="Genomic_DNA"/>
</dbReference>
<dbReference type="AlphaFoldDB" id="X5MGE3"/>
<keyword evidence="5" id="KW-0410">Iron transport</keyword>
<evidence type="ECO:0000256" key="8">
    <source>
        <dbReference type="ARBA" id="ARBA00023004"/>
    </source>
</evidence>
<evidence type="ECO:0000256" key="3">
    <source>
        <dbReference type="ARBA" id="ARBA00022448"/>
    </source>
</evidence>
<evidence type="ECO:0000256" key="5">
    <source>
        <dbReference type="ARBA" id="ARBA00022496"/>
    </source>
</evidence>
<evidence type="ECO:0000259" key="11">
    <source>
        <dbReference type="PROSITE" id="PS50893"/>
    </source>
</evidence>
<comment type="similarity">
    <text evidence="2">Belongs to the ABC transporter superfamily.</text>
</comment>
<keyword evidence="9" id="KW-0406">Ion transport</keyword>
<dbReference type="PROSITE" id="PS00211">
    <property type="entry name" value="ABC_TRANSPORTER_1"/>
    <property type="match status" value="1"/>
</dbReference>
<organism evidence="12 13">
    <name type="scientific">Bartonella henselae</name>
    <name type="common">Rochalimaea henselae</name>
    <dbReference type="NCBI Taxonomy" id="38323"/>
    <lineage>
        <taxon>Bacteria</taxon>
        <taxon>Pseudomonadati</taxon>
        <taxon>Pseudomonadota</taxon>
        <taxon>Alphaproteobacteria</taxon>
        <taxon>Hyphomicrobiales</taxon>
        <taxon>Bartonellaceae</taxon>
        <taxon>Bartonella</taxon>
    </lineage>
</organism>
<reference evidence="13" key="1">
    <citation type="submission" date="2013-11" db="EMBL/GenBank/DDBJ databases">
        <title>Genome sequencing of Bartonella spp. isolated from human blood.</title>
        <authorList>
            <person name="Raoult D."/>
        </authorList>
    </citation>
    <scope>NUCLEOTIDE SEQUENCE</scope>
    <source>
        <strain evidence="13">BM1374165</strain>
    </source>
</reference>
<dbReference type="GO" id="GO:0005524">
    <property type="term" value="F:ATP binding"/>
    <property type="evidence" value="ECO:0007669"/>
    <property type="project" value="UniProtKB-KW"/>
</dbReference>
<dbReference type="InterPro" id="IPR017871">
    <property type="entry name" value="ABC_transporter-like_CS"/>
</dbReference>
<keyword evidence="10" id="KW-0472">Membrane</keyword>
<dbReference type="Gene3D" id="3.40.50.300">
    <property type="entry name" value="P-loop containing nucleotide triphosphate hydrolases"/>
    <property type="match status" value="1"/>
</dbReference>
<dbReference type="GO" id="GO:0016887">
    <property type="term" value="F:ATP hydrolysis activity"/>
    <property type="evidence" value="ECO:0007669"/>
    <property type="project" value="InterPro"/>
</dbReference>
<dbReference type="GO" id="GO:0006826">
    <property type="term" value="P:iron ion transport"/>
    <property type="evidence" value="ECO:0007669"/>
    <property type="project" value="UniProtKB-KW"/>
</dbReference>
<dbReference type="KEGG" id="bhs:BM1374165_01361"/>
<dbReference type="InterPro" id="IPR003593">
    <property type="entry name" value="AAA+_ATPase"/>
</dbReference>
<dbReference type="InterPro" id="IPR051535">
    <property type="entry name" value="Siderophore_ABC-ATPase"/>
</dbReference>
<keyword evidence="7 12" id="KW-0067">ATP-binding</keyword>
<dbReference type="PANTHER" id="PTHR42771:SF3">
    <property type="entry name" value="PETROBACTIN IMPORT ATP-BINDING PROTEIN YCLP"/>
    <property type="match status" value="1"/>
</dbReference>